<reference evidence="2" key="1">
    <citation type="submission" date="2023-05" db="EMBL/GenBank/DDBJ databases">
        <title>Nepenthes gracilis genome sequencing.</title>
        <authorList>
            <person name="Fukushima K."/>
        </authorList>
    </citation>
    <scope>NUCLEOTIDE SEQUENCE</scope>
    <source>
        <strain evidence="2">SING2019-196</strain>
    </source>
</reference>
<sequence length="105" mass="11685">MVIISRLILQRLASALCAMASDLYCPCKMMRIHGTHLSVYILILDRCCPRHSKILVVPWSQVAPYVLPSFLVPSAQAGPGRFPGLLCVFANVAHLSYVMLWIAEM</sequence>
<comment type="caution">
    <text evidence="2">The sequence shown here is derived from an EMBL/GenBank/DDBJ whole genome shotgun (WGS) entry which is preliminary data.</text>
</comment>
<accession>A0AAD3TMF3</accession>
<dbReference type="EMBL" id="BSYO01000043">
    <property type="protein sequence ID" value="GMH31901.1"/>
    <property type="molecule type" value="Genomic_DNA"/>
</dbReference>
<organism evidence="2 3">
    <name type="scientific">Nepenthes gracilis</name>
    <name type="common">Slender pitcher plant</name>
    <dbReference type="NCBI Taxonomy" id="150966"/>
    <lineage>
        <taxon>Eukaryota</taxon>
        <taxon>Viridiplantae</taxon>
        <taxon>Streptophyta</taxon>
        <taxon>Embryophyta</taxon>
        <taxon>Tracheophyta</taxon>
        <taxon>Spermatophyta</taxon>
        <taxon>Magnoliopsida</taxon>
        <taxon>eudicotyledons</taxon>
        <taxon>Gunneridae</taxon>
        <taxon>Pentapetalae</taxon>
        <taxon>Caryophyllales</taxon>
        <taxon>Nepenthaceae</taxon>
        <taxon>Nepenthes</taxon>
    </lineage>
</organism>
<dbReference type="AlphaFoldDB" id="A0AAD3TMF3"/>
<proteinExistence type="predicted"/>
<evidence type="ECO:0008006" key="4">
    <source>
        <dbReference type="Google" id="ProtNLM"/>
    </source>
</evidence>
<evidence type="ECO:0000313" key="2">
    <source>
        <dbReference type="EMBL" id="GMH31901.1"/>
    </source>
</evidence>
<dbReference type="Proteomes" id="UP001279734">
    <property type="component" value="Unassembled WGS sequence"/>
</dbReference>
<feature type="signal peptide" evidence="1">
    <location>
        <begin position="1"/>
        <end position="15"/>
    </location>
</feature>
<feature type="chain" id="PRO_5042070942" description="Secreted protein" evidence="1">
    <location>
        <begin position="16"/>
        <end position="105"/>
    </location>
</feature>
<protein>
    <recommendedName>
        <fullName evidence="4">Secreted protein</fullName>
    </recommendedName>
</protein>
<gene>
    <name evidence="2" type="ORF">Nepgr_033745</name>
</gene>
<keyword evidence="1" id="KW-0732">Signal</keyword>
<keyword evidence="3" id="KW-1185">Reference proteome</keyword>
<name>A0AAD3TMF3_NEPGR</name>
<evidence type="ECO:0000256" key="1">
    <source>
        <dbReference type="SAM" id="SignalP"/>
    </source>
</evidence>
<evidence type="ECO:0000313" key="3">
    <source>
        <dbReference type="Proteomes" id="UP001279734"/>
    </source>
</evidence>